<dbReference type="Gene3D" id="1.50.10.10">
    <property type="match status" value="1"/>
</dbReference>
<evidence type="ECO:0000259" key="2">
    <source>
        <dbReference type="Pfam" id="PF12215"/>
    </source>
</evidence>
<dbReference type="SUPFAM" id="SSF48208">
    <property type="entry name" value="Six-hairpin glycosidases"/>
    <property type="match status" value="1"/>
</dbReference>
<dbReference type="InterPro" id="IPR024462">
    <property type="entry name" value="GH116_N"/>
</dbReference>
<feature type="domain" description="Glycosyl-hydrolase family 116 catalytic region" evidence="1">
    <location>
        <begin position="459"/>
        <end position="764"/>
    </location>
</feature>
<organism evidence="3 4">
    <name type="scientific">Murimonas intestini</name>
    <dbReference type="NCBI Taxonomy" id="1337051"/>
    <lineage>
        <taxon>Bacteria</taxon>
        <taxon>Bacillati</taxon>
        <taxon>Bacillota</taxon>
        <taxon>Clostridia</taxon>
        <taxon>Lachnospirales</taxon>
        <taxon>Lachnospiraceae</taxon>
        <taxon>Murimonas</taxon>
    </lineage>
</organism>
<dbReference type="EMBL" id="QGGY01000014">
    <property type="protein sequence ID" value="PWJ73115.1"/>
    <property type="molecule type" value="Genomic_DNA"/>
</dbReference>
<comment type="caution">
    <text evidence="3">The sequence shown here is derived from an EMBL/GenBank/DDBJ whole genome shotgun (WGS) entry which is preliminary data.</text>
</comment>
<dbReference type="InterPro" id="IPR052566">
    <property type="entry name" value="Non-lysos_glucosylceramidase"/>
</dbReference>
<evidence type="ECO:0000313" key="3">
    <source>
        <dbReference type="EMBL" id="PWJ73115.1"/>
    </source>
</evidence>
<dbReference type="PANTHER" id="PTHR12654:SF0">
    <property type="entry name" value="NON-LYSOSOMAL GLUCOSYLCERAMIDASE"/>
    <property type="match status" value="1"/>
</dbReference>
<feature type="domain" description="Glycosyl-hydrolase family 116 N-terminal" evidence="2">
    <location>
        <begin position="13"/>
        <end position="341"/>
    </location>
</feature>
<dbReference type="PANTHER" id="PTHR12654">
    <property type="entry name" value="BILE ACID BETA-GLUCOSIDASE-RELATED"/>
    <property type="match status" value="1"/>
</dbReference>
<dbReference type="RefSeq" id="WP_109747977.1">
    <property type="nucleotide sequence ID" value="NZ_JANKBI010000014.1"/>
</dbReference>
<sequence length="869" mass="99013">MEYVKEYARQISFPLGGIGTGCIGLGGNGGLVDVEIKNRPNKNSTAEFTHFAIKAEDENGVADARILQGDLEKDHIGCTERPLYTGYGFGPDRGTMIGFPHFEQVTFNGEFPFAELDFSHGKFPGKVKMTAFNPLIPTNEDDSSIPAAFFQFEIHNTTDKRLKYTLALSCNNYYNRTDTCHTYEEKDGVKMIYLSNRGDRNTAEYGDLTIATDSNHVSFQRYWFRGRWFDNSSVFWQEFTRLGELPDRDYSEQRINPDSNDTSDIATLAAHVDAGPGETVSIHFVLSWSNPFMNNFWEITHRGLSQDEIDRRRSKLWKNYYAVLFNDSKESAVYGVKNFQRLYDDTMLYKEAIYNSTLPPEVMDAVTANVAVLKSPSCLRLSDGSFYAFEGVHAHMGSCEGTCTHVWSYAYALAFLFPRLERSARYNEYTYSMQKDGGMGFRIQLPLGCGPTNHRPAADGQYGTVIRVYREFLISGDKEWLSSIWPEVKRSVEFAWNPDNVDGWDQDKDGIMEGRQHHTLDMELFGANSWLSGVYLAGLLAAANLAGIMGETDTENEYREIFQKGCKILNEKLFNGEYFFQDVDLKDKKILEKYNGGVSDHGADAVKSYWNEENQEMKYQIGEGCSIDQALGQWHADLLNMGEIFQTDKLRSALGAVYKYNYIPDMREHVNPCRIYGFNDEQGTMICAYPADRKKPLIPVPYAEETMHGFEYQAASHMIRHGLVEEGLECVRAVRNRYDGKKRNPWNEMECGSNYVRSLASYALLLVYSGFIYDLYRHRIGFNPIEEGDYQFFWSVDTGFGTIQKENKTARLNVLYGKLEVGEFVTDTEGILEVLSGEKPVQYSVQGDTVLFDEIQNLDSGRDITVIYK</sequence>
<dbReference type="InterPro" id="IPR008928">
    <property type="entry name" value="6-hairpin_glycosidase_sf"/>
</dbReference>
<dbReference type="Pfam" id="PF12215">
    <property type="entry name" value="Glyco_hydr_116N"/>
    <property type="match status" value="1"/>
</dbReference>
<accession>A0AB73SZX4</accession>
<protein>
    <submittedName>
        <fullName evidence="3">Uncharacterized protein (DUF608 family)</fullName>
    </submittedName>
</protein>
<evidence type="ECO:0000259" key="1">
    <source>
        <dbReference type="Pfam" id="PF04685"/>
    </source>
</evidence>
<dbReference type="AlphaFoldDB" id="A0AB73SZX4"/>
<evidence type="ECO:0000313" key="4">
    <source>
        <dbReference type="Proteomes" id="UP000245412"/>
    </source>
</evidence>
<dbReference type="InterPro" id="IPR006775">
    <property type="entry name" value="GH116_catalytic"/>
</dbReference>
<dbReference type="Proteomes" id="UP000245412">
    <property type="component" value="Unassembled WGS sequence"/>
</dbReference>
<dbReference type="InterPro" id="IPR012341">
    <property type="entry name" value="6hp_glycosidase-like_sf"/>
</dbReference>
<reference evidence="3 4" key="1">
    <citation type="submission" date="2018-05" db="EMBL/GenBank/DDBJ databases">
        <authorList>
            <person name="Goeker M."/>
            <person name="Huntemann M."/>
            <person name="Clum A."/>
            <person name="Pillay M."/>
            <person name="Palaniappan K."/>
            <person name="Varghese N."/>
            <person name="Mikhailova N."/>
            <person name="Stamatis D."/>
            <person name="Reddy T."/>
            <person name="Daum C."/>
            <person name="Shapiro N."/>
            <person name="Ivanova N."/>
            <person name="Kyrpides N."/>
            <person name="Woyke T."/>
        </authorList>
    </citation>
    <scope>NUCLEOTIDE SEQUENCE [LARGE SCALE GENOMIC DNA]</scope>
    <source>
        <strain evidence="3 4">DSM 26524</strain>
    </source>
</reference>
<dbReference type="Pfam" id="PF04685">
    <property type="entry name" value="DUF608"/>
    <property type="match status" value="1"/>
</dbReference>
<dbReference type="GO" id="GO:0004553">
    <property type="term" value="F:hydrolase activity, hydrolyzing O-glycosyl compounds"/>
    <property type="evidence" value="ECO:0007669"/>
    <property type="project" value="InterPro"/>
</dbReference>
<dbReference type="PROSITE" id="PS51257">
    <property type="entry name" value="PROKAR_LIPOPROTEIN"/>
    <property type="match status" value="1"/>
</dbReference>
<keyword evidence="4" id="KW-1185">Reference proteome</keyword>
<name>A0AB73SZX4_9FIRM</name>
<proteinExistence type="predicted"/>
<gene>
    <name evidence="3" type="ORF">C7383_11483</name>
</gene>
<dbReference type="GO" id="GO:0005975">
    <property type="term" value="P:carbohydrate metabolic process"/>
    <property type="evidence" value="ECO:0007669"/>
    <property type="project" value="InterPro"/>
</dbReference>